<dbReference type="EMBL" id="JABBGA010000009">
    <property type="protein sequence ID" value="NML26694.1"/>
    <property type="molecule type" value="Genomic_DNA"/>
</dbReference>
<dbReference type="InterPro" id="IPR014729">
    <property type="entry name" value="Rossmann-like_a/b/a_fold"/>
</dbReference>
<dbReference type="PANTHER" id="PTHR46268">
    <property type="entry name" value="STRESS RESPONSE PROTEIN NHAX"/>
    <property type="match status" value="1"/>
</dbReference>
<comment type="similarity">
    <text evidence="1">Belongs to the universal stress protein A family.</text>
</comment>
<evidence type="ECO:0000256" key="1">
    <source>
        <dbReference type="ARBA" id="ARBA00008791"/>
    </source>
</evidence>
<evidence type="ECO:0000259" key="2">
    <source>
        <dbReference type="Pfam" id="PF00582"/>
    </source>
</evidence>
<accession>A0A848G628</accession>
<evidence type="ECO:0000313" key="4">
    <source>
        <dbReference type="Proteomes" id="UP000580043"/>
    </source>
</evidence>
<name>A0A848G628_9RHOO</name>
<sequence length="142" mass="14812">MSKILIPVDGSEASAAVLKALPAWLARLAGPAEIHLINVQHPVGQDVGQFVGHDKLQDFHREEGLKALAAVHAGLAAAGIEASRHVLVGEDAAVVISGFAREKGCDEIFMTTHGRGALAKLFLGSIAAEVVRLADVPVTLVK</sequence>
<reference evidence="3 4" key="1">
    <citation type="submission" date="2020-04" db="EMBL/GenBank/DDBJ databases">
        <title>Zoogloea sp. G-4-1-14 isolated from soil.</title>
        <authorList>
            <person name="Dahal R.H."/>
        </authorList>
    </citation>
    <scope>NUCLEOTIDE SEQUENCE [LARGE SCALE GENOMIC DNA]</scope>
    <source>
        <strain evidence="3 4">G-4-1-14</strain>
    </source>
</reference>
<keyword evidence="4" id="KW-1185">Reference proteome</keyword>
<evidence type="ECO:0000313" key="3">
    <source>
        <dbReference type="EMBL" id="NML26694.1"/>
    </source>
</evidence>
<dbReference type="InterPro" id="IPR006016">
    <property type="entry name" value="UspA"/>
</dbReference>
<dbReference type="Pfam" id="PF00582">
    <property type="entry name" value="Usp"/>
    <property type="match status" value="1"/>
</dbReference>
<dbReference type="Gene3D" id="3.40.50.620">
    <property type="entry name" value="HUPs"/>
    <property type="match status" value="1"/>
</dbReference>
<organism evidence="3 4">
    <name type="scientific">Zoogloea dura</name>
    <dbReference type="NCBI Taxonomy" id="2728840"/>
    <lineage>
        <taxon>Bacteria</taxon>
        <taxon>Pseudomonadati</taxon>
        <taxon>Pseudomonadota</taxon>
        <taxon>Betaproteobacteria</taxon>
        <taxon>Rhodocyclales</taxon>
        <taxon>Zoogloeaceae</taxon>
        <taxon>Zoogloea</taxon>
    </lineage>
</organism>
<dbReference type="InterPro" id="IPR006015">
    <property type="entry name" value="Universal_stress_UspA"/>
</dbReference>
<dbReference type="SUPFAM" id="SSF52402">
    <property type="entry name" value="Adenine nucleotide alpha hydrolases-like"/>
    <property type="match status" value="1"/>
</dbReference>
<proteinExistence type="inferred from homology"/>
<protein>
    <submittedName>
        <fullName evidence="3">Universal stress protein</fullName>
    </submittedName>
</protein>
<dbReference type="PRINTS" id="PR01438">
    <property type="entry name" value="UNVRSLSTRESS"/>
</dbReference>
<dbReference type="AlphaFoldDB" id="A0A848G628"/>
<dbReference type="CDD" id="cd00293">
    <property type="entry name" value="USP-like"/>
    <property type="match status" value="1"/>
</dbReference>
<dbReference type="RefSeq" id="WP_169146231.1">
    <property type="nucleotide sequence ID" value="NZ_JABBGA010000009.1"/>
</dbReference>
<dbReference type="PANTHER" id="PTHR46268:SF6">
    <property type="entry name" value="UNIVERSAL STRESS PROTEIN UP12"/>
    <property type="match status" value="1"/>
</dbReference>
<dbReference type="Proteomes" id="UP000580043">
    <property type="component" value="Unassembled WGS sequence"/>
</dbReference>
<comment type="caution">
    <text evidence="3">The sequence shown here is derived from an EMBL/GenBank/DDBJ whole genome shotgun (WGS) entry which is preliminary data.</text>
</comment>
<gene>
    <name evidence="3" type="ORF">HHL15_13140</name>
</gene>
<feature type="domain" description="UspA" evidence="2">
    <location>
        <begin position="2"/>
        <end position="142"/>
    </location>
</feature>